<evidence type="ECO:0000313" key="2">
    <source>
        <dbReference type="Proteomes" id="UP000004277"/>
    </source>
</evidence>
<keyword evidence="2" id="KW-1185">Reference proteome</keyword>
<protein>
    <submittedName>
        <fullName evidence="1">Flagellar assembly peptidoglycan hydrolase FlgJ</fullName>
    </submittedName>
</protein>
<evidence type="ECO:0000313" key="1">
    <source>
        <dbReference type="EMBL" id="TMS59760.1"/>
    </source>
</evidence>
<proteinExistence type="predicted"/>
<keyword evidence="1" id="KW-0969">Cilium</keyword>
<reference evidence="1" key="1">
    <citation type="submission" date="2019-05" db="EMBL/GenBank/DDBJ databases">
        <title>Revised genome assembly of Burkholderiaceae (previously Ralstonia) sp. PBA.</title>
        <authorList>
            <person name="Gan H.M."/>
        </authorList>
    </citation>
    <scope>NUCLEOTIDE SEQUENCE</scope>
    <source>
        <strain evidence="1">PBA</strain>
    </source>
</reference>
<keyword evidence="1" id="KW-0282">Flagellum</keyword>
<accession>A0ACD3STP0</accession>
<dbReference type="EMBL" id="AKCV02000004">
    <property type="protein sequence ID" value="TMS59760.1"/>
    <property type="molecule type" value="Genomic_DNA"/>
</dbReference>
<keyword evidence="1" id="KW-0966">Cell projection</keyword>
<dbReference type="Proteomes" id="UP000004277">
    <property type="component" value="Unassembled WGS sequence"/>
</dbReference>
<keyword evidence="1" id="KW-0378">Hydrolase</keyword>
<sequence length="357" mass="38371">MIRQDLSTRLAMDSQSLEGLKRSARERPDVAAKAVAKQFDALFINQMLKQMRESMPQDGMLDSSQSRMYTSMFDQQVSQSLATRGIGVADMLLRHLQRGSQAGPGETPATAGPMTLQPQAMSLPGLATTSASPPAETAALASAIRYVDAHGAATTPRPGLEARVRTALDALRQQAEGKSVPRIETAATEASPAQGTQGTEGAQGRRPGRIAQFFDKLADHAAEASRMTGIPAKFILGQAALESGWGRSEIRTKGGGTSHNLFGIKATGGWKGPVTEVTTTEYIDGVARKVKEKFRVYGSYAEAFTDYARLLTENPRYANVVNNATDVKSFAQGLQSAGYATDPNYANKIMQIVRRMI</sequence>
<gene>
    <name evidence="1" type="primary">flgJ</name>
    <name evidence="1" type="ORF">MW7_001025</name>
</gene>
<comment type="caution">
    <text evidence="1">The sequence shown here is derived from an EMBL/GenBank/DDBJ whole genome shotgun (WGS) entry which is preliminary data.</text>
</comment>
<name>A0ACD3STP0_9BURK</name>
<organism evidence="1 2">
    <name type="scientific">Imbroritus primus</name>
    <dbReference type="NCBI Taxonomy" id="3058603"/>
    <lineage>
        <taxon>Bacteria</taxon>
        <taxon>Pseudomonadati</taxon>
        <taxon>Pseudomonadota</taxon>
        <taxon>Betaproteobacteria</taxon>
        <taxon>Burkholderiales</taxon>
        <taxon>Burkholderiaceae</taxon>
        <taxon>Imbroritus</taxon>
    </lineage>
</organism>